<dbReference type="RefSeq" id="WP_251934101.1">
    <property type="nucleotide sequence ID" value="NZ_CP098747.1"/>
</dbReference>
<dbReference type="Gene3D" id="3.40.190.290">
    <property type="match status" value="1"/>
</dbReference>
<reference evidence="6" key="1">
    <citation type="submission" date="2022-06" db="EMBL/GenBank/DDBJ databases">
        <title>Sneathiella actinostolidae sp. nov., isolated from a sea anemonein the Western Pacific Ocean.</title>
        <authorList>
            <person name="Wei M.J."/>
        </authorList>
    </citation>
    <scope>NUCLEOTIDE SEQUENCE</scope>
    <source>
        <strain evidence="6">PHK-P5</strain>
    </source>
</reference>
<dbReference type="Proteomes" id="UP001056291">
    <property type="component" value="Chromosome"/>
</dbReference>
<evidence type="ECO:0000256" key="4">
    <source>
        <dbReference type="ARBA" id="ARBA00023163"/>
    </source>
</evidence>
<dbReference type="InterPro" id="IPR036390">
    <property type="entry name" value="WH_DNA-bd_sf"/>
</dbReference>
<dbReference type="SUPFAM" id="SSF53850">
    <property type="entry name" value="Periplasmic binding protein-like II"/>
    <property type="match status" value="1"/>
</dbReference>
<proteinExistence type="inferred from homology"/>
<dbReference type="Pfam" id="PF03466">
    <property type="entry name" value="LysR_substrate"/>
    <property type="match status" value="1"/>
</dbReference>
<evidence type="ECO:0000313" key="6">
    <source>
        <dbReference type="EMBL" id="USG61114.1"/>
    </source>
</evidence>
<dbReference type="PANTHER" id="PTHR30537:SF5">
    <property type="entry name" value="HTH-TYPE TRANSCRIPTIONAL ACTIVATOR TTDR-RELATED"/>
    <property type="match status" value="1"/>
</dbReference>
<evidence type="ECO:0000259" key="5">
    <source>
        <dbReference type="PROSITE" id="PS50931"/>
    </source>
</evidence>
<keyword evidence="7" id="KW-1185">Reference proteome</keyword>
<dbReference type="SUPFAM" id="SSF46785">
    <property type="entry name" value="Winged helix' DNA-binding domain"/>
    <property type="match status" value="1"/>
</dbReference>
<evidence type="ECO:0000313" key="7">
    <source>
        <dbReference type="Proteomes" id="UP001056291"/>
    </source>
</evidence>
<accession>A0ABY4W768</accession>
<evidence type="ECO:0000256" key="3">
    <source>
        <dbReference type="ARBA" id="ARBA00023125"/>
    </source>
</evidence>
<sequence length="310" mass="33962">MDTIEGMRTFLAVVNDGSFVGGARKLMISPALASKYVGELEHRLGVRLLNRTTRSLSVTELGEEYVDRCRHVLASFDEMENVTSAGSKEPQGDLKLTAPAAFAERYLIRAIAAFRRKYPGISVDLDISDQQVDLVSQGIDLAIRDGALDDSSLVCKRLLPASNVICATPEYLAENGTPTHPLELENHACILDANMGNRNYWPMNIEGRQQNIPVSGGFAANSLNAIHAYVLASTGIAKLPAYCVGDDLKAGRLEEVLRAYATSHQAIYAIYPHSKYLPNKVRHFIDFLGPWFKLDSSFSTSLQLPANSMG</sequence>
<dbReference type="InterPro" id="IPR000847">
    <property type="entry name" value="LysR_HTH_N"/>
</dbReference>
<evidence type="ECO:0000256" key="2">
    <source>
        <dbReference type="ARBA" id="ARBA00023015"/>
    </source>
</evidence>
<name>A0ABY4W768_9PROT</name>
<dbReference type="Pfam" id="PF00126">
    <property type="entry name" value="HTH_1"/>
    <property type="match status" value="1"/>
</dbReference>
<dbReference type="InterPro" id="IPR005119">
    <property type="entry name" value="LysR_subst-bd"/>
</dbReference>
<organism evidence="6 7">
    <name type="scientific">Sneathiella marina</name>
    <dbReference type="NCBI Taxonomy" id="2950108"/>
    <lineage>
        <taxon>Bacteria</taxon>
        <taxon>Pseudomonadati</taxon>
        <taxon>Pseudomonadota</taxon>
        <taxon>Alphaproteobacteria</taxon>
        <taxon>Sneathiellales</taxon>
        <taxon>Sneathiellaceae</taxon>
        <taxon>Sneathiella</taxon>
    </lineage>
</organism>
<dbReference type="InterPro" id="IPR036388">
    <property type="entry name" value="WH-like_DNA-bd_sf"/>
</dbReference>
<evidence type="ECO:0000256" key="1">
    <source>
        <dbReference type="ARBA" id="ARBA00009437"/>
    </source>
</evidence>
<keyword evidence="3" id="KW-0238">DNA-binding</keyword>
<dbReference type="PANTHER" id="PTHR30537">
    <property type="entry name" value="HTH-TYPE TRANSCRIPTIONAL REGULATOR"/>
    <property type="match status" value="1"/>
</dbReference>
<gene>
    <name evidence="6" type="ORF">NBZ79_18315</name>
</gene>
<dbReference type="InterPro" id="IPR058163">
    <property type="entry name" value="LysR-type_TF_proteobact-type"/>
</dbReference>
<keyword evidence="2" id="KW-0805">Transcription regulation</keyword>
<dbReference type="PROSITE" id="PS50931">
    <property type="entry name" value="HTH_LYSR"/>
    <property type="match status" value="1"/>
</dbReference>
<dbReference type="EMBL" id="CP098747">
    <property type="protein sequence ID" value="USG61114.1"/>
    <property type="molecule type" value="Genomic_DNA"/>
</dbReference>
<dbReference type="CDD" id="cd08422">
    <property type="entry name" value="PBP2_CrgA_like"/>
    <property type="match status" value="1"/>
</dbReference>
<keyword evidence="4" id="KW-0804">Transcription</keyword>
<feature type="domain" description="HTH lysR-type" evidence="5">
    <location>
        <begin position="1"/>
        <end position="59"/>
    </location>
</feature>
<protein>
    <submittedName>
        <fullName evidence="6">LysR family transcriptional regulator</fullName>
    </submittedName>
</protein>
<dbReference type="Gene3D" id="1.10.10.10">
    <property type="entry name" value="Winged helix-like DNA-binding domain superfamily/Winged helix DNA-binding domain"/>
    <property type="match status" value="1"/>
</dbReference>
<comment type="similarity">
    <text evidence="1">Belongs to the LysR transcriptional regulatory family.</text>
</comment>